<comment type="caution">
    <text evidence="2">The sequence shown here is derived from an EMBL/GenBank/DDBJ whole genome shotgun (WGS) entry which is preliminary data.</text>
</comment>
<gene>
    <name evidence="2" type="ORF">A3J43_00020</name>
</gene>
<proteinExistence type="predicted"/>
<dbReference type="EMBL" id="MGEF01000064">
    <property type="protein sequence ID" value="OGL77158.1"/>
    <property type="molecule type" value="Genomic_DNA"/>
</dbReference>
<dbReference type="InterPro" id="IPR041657">
    <property type="entry name" value="HTH_17"/>
</dbReference>
<sequence length="84" mass="9860">MLPSASPHLPLRVSVSEAARLFGLSDKTIRDALKAREIKYILIKGRYKINFESLLAWTQKTVRRQNKLTRFGMGRYVREWQHTD</sequence>
<evidence type="ECO:0000313" key="3">
    <source>
        <dbReference type="Proteomes" id="UP000176604"/>
    </source>
</evidence>
<feature type="domain" description="Helix-turn-helix" evidence="1">
    <location>
        <begin position="14"/>
        <end position="60"/>
    </location>
</feature>
<evidence type="ECO:0000313" key="2">
    <source>
        <dbReference type="EMBL" id="OGL77158.1"/>
    </source>
</evidence>
<dbReference type="Proteomes" id="UP000176604">
    <property type="component" value="Unassembled WGS sequence"/>
</dbReference>
<reference evidence="2 3" key="1">
    <citation type="journal article" date="2016" name="Nat. Commun.">
        <title>Thousands of microbial genomes shed light on interconnected biogeochemical processes in an aquifer system.</title>
        <authorList>
            <person name="Anantharaman K."/>
            <person name="Brown C.T."/>
            <person name="Hug L.A."/>
            <person name="Sharon I."/>
            <person name="Castelle C.J."/>
            <person name="Probst A.J."/>
            <person name="Thomas B.C."/>
            <person name="Singh A."/>
            <person name="Wilkins M.J."/>
            <person name="Karaoz U."/>
            <person name="Brodie E.L."/>
            <person name="Williams K.H."/>
            <person name="Hubbard S.S."/>
            <person name="Banfield J.F."/>
        </authorList>
    </citation>
    <scope>NUCLEOTIDE SEQUENCE [LARGE SCALE GENOMIC DNA]</scope>
</reference>
<name>A0A1F7UHF2_9BACT</name>
<organism evidence="2 3">
    <name type="scientific">Candidatus Uhrbacteria bacterium RIFCSPHIGHO2_12_FULL_54_23</name>
    <dbReference type="NCBI Taxonomy" id="1802397"/>
    <lineage>
        <taxon>Bacteria</taxon>
        <taxon>Candidatus Uhriibacteriota</taxon>
    </lineage>
</organism>
<dbReference type="NCBIfam" id="TIGR01764">
    <property type="entry name" value="excise"/>
    <property type="match status" value="1"/>
</dbReference>
<protein>
    <recommendedName>
        <fullName evidence="1">Helix-turn-helix domain-containing protein</fullName>
    </recommendedName>
</protein>
<dbReference type="InterPro" id="IPR010093">
    <property type="entry name" value="SinI_DNA-bd"/>
</dbReference>
<accession>A0A1F7UHF2</accession>
<dbReference type="GO" id="GO:0003677">
    <property type="term" value="F:DNA binding"/>
    <property type="evidence" value="ECO:0007669"/>
    <property type="project" value="InterPro"/>
</dbReference>
<dbReference type="Pfam" id="PF12728">
    <property type="entry name" value="HTH_17"/>
    <property type="match status" value="1"/>
</dbReference>
<dbReference type="AlphaFoldDB" id="A0A1F7UHF2"/>
<evidence type="ECO:0000259" key="1">
    <source>
        <dbReference type="Pfam" id="PF12728"/>
    </source>
</evidence>